<keyword evidence="3 6" id="KW-0812">Transmembrane</keyword>
<feature type="transmembrane region" description="Helical" evidence="6">
    <location>
        <begin position="45"/>
        <end position="64"/>
    </location>
</feature>
<accession>A0A934LZ37</accession>
<evidence type="ECO:0000256" key="6">
    <source>
        <dbReference type="SAM" id="Phobius"/>
    </source>
</evidence>
<comment type="caution">
    <text evidence="7">The sequence shown here is derived from an EMBL/GenBank/DDBJ whole genome shotgun (WGS) entry which is preliminary data.</text>
</comment>
<proteinExistence type="inferred from homology"/>
<feature type="transmembrane region" description="Helical" evidence="6">
    <location>
        <begin position="140"/>
        <end position="167"/>
    </location>
</feature>
<evidence type="ECO:0000256" key="5">
    <source>
        <dbReference type="ARBA" id="ARBA00023136"/>
    </source>
</evidence>
<reference evidence="7" key="1">
    <citation type="submission" date="2020-12" db="EMBL/GenBank/DDBJ databases">
        <title>Pontibaca salina gen. nov., sp. nov., isolated from marine sediment.</title>
        <authorList>
            <person name="Bo J."/>
            <person name="Wang S."/>
            <person name="Song X."/>
            <person name="Du Z."/>
        </authorList>
    </citation>
    <scope>NUCLEOTIDE SEQUENCE</scope>
    <source>
        <strain evidence="7">S1109L</strain>
    </source>
</reference>
<evidence type="ECO:0000256" key="4">
    <source>
        <dbReference type="ARBA" id="ARBA00022989"/>
    </source>
</evidence>
<dbReference type="PANTHER" id="PTHR21716">
    <property type="entry name" value="TRANSMEMBRANE PROTEIN"/>
    <property type="match status" value="1"/>
</dbReference>
<evidence type="ECO:0000256" key="2">
    <source>
        <dbReference type="ARBA" id="ARBA00009773"/>
    </source>
</evidence>
<protein>
    <submittedName>
        <fullName evidence="7">AI-2E family transporter</fullName>
    </submittedName>
</protein>
<dbReference type="Proteomes" id="UP000613255">
    <property type="component" value="Unassembled WGS sequence"/>
</dbReference>
<dbReference type="Pfam" id="PF01594">
    <property type="entry name" value="AI-2E_transport"/>
    <property type="match status" value="1"/>
</dbReference>
<feature type="transmembrane region" description="Helical" evidence="6">
    <location>
        <begin position="21"/>
        <end position="39"/>
    </location>
</feature>
<organism evidence="7 8">
    <name type="scientific">Pontibaca salina</name>
    <dbReference type="NCBI Taxonomy" id="2795731"/>
    <lineage>
        <taxon>Bacteria</taxon>
        <taxon>Pseudomonadati</taxon>
        <taxon>Pseudomonadota</taxon>
        <taxon>Alphaproteobacteria</taxon>
        <taxon>Rhodobacterales</taxon>
        <taxon>Roseobacteraceae</taxon>
        <taxon>Pontibaca</taxon>
    </lineage>
</organism>
<feature type="transmembrane region" description="Helical" evidence="6">
    <location>
        <begin position="308"/>
        <end position="334"/>
    </location>
</feature>
<dbReference type="AlphaFoldDB" id="A0A934LZ37"/>
<evidence type="ECO:0000256" key="1">
    <source>
        <dbReference type="ARBA" id="ARBA00004141"/>
    </source>
</evidence>
<keyword evidence="5 6" id="KW-0472">Membrane</keyword>
<feature type="transmembrane region" description="Helical" evidence="6">
    <location>
        <begin position="243"/>
        <end position="262"/>
    </location>
</feature>
<feature type="transmembrane region" description="Helical" evidence="6">
    <location>
        <begin position="201"/>
        <end position="223"/>
    </location>
</feature>
<comment type="subcellular location">
    <subcellularLocation>
        <location evidence="1">Membrane</location>
        <topology evidence="1">Multi-pass membrane protein</topology>
    </subcellularLocation>
</comment>
<evidence type="ECO:0000313" key="8">
    <source>
        <dbReference type="Proteomes" id="UP000613255"/>
    </source>
</evidence>
<dbReference type="EMBL" id="JAEIJD010000009">
    <property type="protein sequence ID" value="MBI6630477.1"/>
    <property type="molecule type" value="Genomic_DNA"/>
</dbReference>
<evidence type="ECO:0000313" key="7">
    <source>
        <dbReference type="EMBL" id="MBI6630477.1"/>
    </source>
</evidence>
<feature type="transmembrane region" description="Helical" evidence="6">
    <location>
        <begin position="71"/>
        <end position="93"/>
    </location>
</feature>
<dbReference type="PANTHER" id="PTHR21716:SF64">
    <property type="entry name" value="AI-2 TRANSPORT PROTEIN TQSA"/>
    <property type="match status" value="1"/>
</dbReference>
<gene>
    <name evidence="7" type="ORF">JAO82_11380</name>
</gene>
<comment type="similarity">
    <text evidence="2">Belongs to the autoinducer-2 exporter (AI-2E) (TC 2.A.86) family.</text>
</comment>
<keyword evidence="8" id="KW-1185">Reference proteome</keyword>
<dbReference type="InterPro" id="IPR002549">
    <property type="entry name" value="AI-2E-like"/>
</dbReference>
<name>A0A934LZ37_9RHOB</name>
<dbReference type="RefSeq" id="WP_198686501.1">
    <property type="nucleotide sequence ID" value="NZ_JAEIJD010000009.1"/>
</dbReference>
<feature type="transmembrane region" description="Helical" evidence="6">
    <location>
        <begin position="269"/>
        <end position="288"/>
    </location>
</feature>
<sequence length="371" mass="40350">MSRYTEKPAPHAAVRAVRDGLLIGSLAICLLYFGAGFLIPLVLAFLLYVLIIAVTNRVAALPVVGPRLPDWLTLTLGVVLVMSGVFTVMYVLADQATRFLVTLPSYEDRLDDVSARVANLIGSEFADVIRKQVVGLDLSFIAYSAFGGARSFLSTFLLISLYVAFMIAERGAIARKIELATTDPDLGRELRRIMSDISVSVQRYVGVKTFISLLTSGFCYIVYRALNLEFAETWAVLTFALNFIPSIGSIIAVLLPAIAALLQFDTIGPFLVVLLGTGIVQFTIGNFLDPALTGRSLNLSTLMVILALTFWAGVWGIIGAFLSVPLTVCLVIVLSNIRATRPIAILMSKDGTLMSRKDGASTSDRHYTRQR</sequence>
<keyword evidence="4 6" id="KW-1133">Transmembrane helix</keyword>
<dbReference type="GO" id="GO:0055085">
    <property type="term" value="P:transmembrane transport"/>
    <property type="evidence" value="ECO:0007669"/>
    <property type="project" value="TreeGrafter"/>
</dbReference>
<evidence type="ECO:0000256" key="3">
    <source>
        <dbReference type="ARBA" id="ARBA00022692"/>
    </source>
</evidence>
<dbReference type="GO" id="GO:0016020">
    <property type="term" value="C:membrane"/>
    <property type="evidence" value="ECO:0007669"/>
    <property type="project" value="UniProtKB-SubCell"/>
</dbReference>